<organism evidence="2 3">
    <name type="scientific">Periplaneta americana</name>
    <name type="common">American cockroach</name>
    <name type="synonym">Blatta americana</name>
    <dbReference type="NCBI Taxonomy" id="6978"/>
    <lineage>
        <taxon>Eukaryota</taxon>
        <taxon>Metazoa</taxon>
        <taxon>Ecdysozoa</taxon>
        <taxon>Arthropoda</taxon>
        <taxon>Hexapoda</taxon>
        <taxon>Insecta</taxon>
        <taxon>Pterygota</taxon>
        <taxon>Neoptera</taxon>
        <taxon>Polyneoptera</taxon>
        <taxon>Dictyoptera</taxon>
        <taxon>Blattodea</taxon>
        <taxon>Blattoidea</taxon>
        <taxon>Blattidae</taxon>
        <taxon>Blattinae</taxon>
        <taxon>Periplaneta</taxon>
    </lineage>
</organism>
<keyword evidence="3" id="KW-1185">Reference proteome</keyword>
<dbReference type="PANTHER" id="PTHR47169">
    <property type="entry name" value="OS01G0541250 PROTEIN"/>
    <property type="match status" value="1"/>
</dbReference>
<dbReference type="Proteomes" id="UP001148838">
    <property type="component" value="Unassembled WGS sequence"/>
</dbReference>
<proteinExistence type="predicted"/>
<evidence type="ECO:0000313" key="3">
    <source>
        <dbReference type="Proteomes" id="UP001148838"/>
    </source>
</evidence>
<name>A0ABQ8TYF0_PERAM</name>
<evidence type="ECO:0000313" key="2">
    <source>
        <dbReference type="EMBL" id="KAJ4451708.1"/>
    </source>
</evidence>
<dbReference type="InterPro" id="IPR036397">
    <property type="entry name" value="RNaseH_sf"/>
</dbReference>
<evidence type="ECO:0000259" key="1">
    <source>
        <dbReference type="Pfam" id="PF13358"/>
    </source>
</evidence>
<accession>A0ABQ8TYF0</accession>
<sequence>MLWGCFSRSGVAPLVQIEGNMDSVSDILEKNMFPHRRKNMVRKCIFQQDNDPKHTSSHLKKLFADKKIKFLDFPSRSPDLNPTGHIWYKLDRRVCRRSYSRIQRMVATSTRAIAKPCGFNAKQMCCCDQSSEEFLLKNTTVDVVKKGAITDAADKFHISRRIARCIWQRGRQSLENGSMLITKLIPAINAKWSPGPRTGRIQVSVQQDNARPHIAPYDPTWMDAAATSGITLELVCQPPNSLDMNVLDLGYFGAIQSLQHQSAPQTIEELIAAIETAFSQLTRDKLNNVFLTLQFNLNEIMKVNGGNNYKIPHMQKAQLDHLNILPSRLECLRNIYDEATVALQR</sequence>
<feature type="domain" description="Tc1-like transposase DDE" evidence="1">
    <location>
        <begin position="21"/>
        <end position="103"/>
    </location>
</feature>
<protein>
    <recommendedName>
        <fullName evidence="1">Tc1-like transposase DDE domain-containing protein</fullName>
    </recommendedName>
</protein>
<gene>
    <name evidence="2" type="ORF">ANN_03178</name>
</gene>
<comment type="caution">
    <text evidence="2">The sequence shown here is derived from an EMBL/GenBank/DDBJ whole genome shotgun (WGS) entry which is preliminary data.</text>
</comment>
<dbReference type="PANTHER" id="PTHR47169:SF2">
    <property type="entry name" value="OS01G0541250 PROTEIN"/>
    <property type="match status" value="1"/>
</dbReference>
<dbReference type="EMBL" id="JAJSOF020000001">
    <property type="protein sequence ID" value="KAJ4451708.1"/>
    <property type="molecule type" value="Genomic_DNA"/>
</dbReference>
<dbReference type="Gene3D" id="3.30.420.10">
    <property type="entry name" value="Ribonuclease H-like superfamily/Ribonuclease H"/>
    <property type="match status" value="2"/>
</dbReference>
<dbReference type="Pfam" id="PF13358">
    <property type="entry name" value="DDE_3"/>
    <property type="match status" value="1"/>
</dbReference>
<dbReference type="InterPro" id="IPR038717">
    <property type="entry name" value="Tc1-like_DDE_dom"/>
</dbReference>
<reference evidence="2 3" key="1">
    <citation type="journal article" date="2022" name="Allergy">
        <title>Genome assembly and annotation of Periplaneta americana reveal a comprehensive cockroach allergen profile.</title>
        <authorList>
            <person name="Wang L."/>
            <person name="Xiong Q."/>
            <person name="Saelim N."/>
            <person name="Wang L."/>
            <person name="Nong W."/>
            <person name="Wan A.T."/>
            <person name="Shi M."/>
            <person name="Liu X."/>
            <person name="Cao Q."/>
            <person name="Hui J.H.L."/>
            <person name="Sookrung N."/>
            <person name="Leung T.F."/>
            <person name="Tungtrongchitr A."/>
            <person name="Tsui S.K.W."/>
        </authorList>
    </citation>
    <scope>NUCLEOTIDE SEQUENCE [LARGE SCALE GENOMIC DNA]</scope>
    <source>
        <strain evidence="2">PWHHKU_190912</strain>
    </source>
</reference>